<protein>
    <submittedName>
        <fullName evidence="1">Uncharacterized protein</fullName>
    </submittedName>
</protein>
<proteinExistence type="predicted"/>
<name>A0A1L9R4L7_ASPWE</name>
<evidence type="ECO:0000313" key="1">
    <source>
        <dbReference type="EMBL" id="OJJ29860.1"/>
    </source>
</evidence>
<dbReference type="GeneID" id="63749189"/>
<dbReference type="Proteomes" id="UP000184383">
    <property type="component" value="Unassembled WGS sequence"/>
</dbReference>
<dbReference type="VEuPathDB" id="FungiDB:ASPWEDRAFT_299065"/>
<evidence type="ECO:0000313" key="2">
    <source>
        <dbReference type="Proteomes" id="UP000184383"/>
    </source>
</evidence>
<organism evidence="1 2">
    <name type="scientific">Aspergillus wentii DTO 134E9</name>
    <dbReference type="NCBI Taxonomy" id="1073089"/>
    <lineage>
        <taxon>Eukaryota</taxon>
        <taxon>Fungi</taxon>
        <taxon>Dikarya</taxon>
        <taxon>Ascomycota</taxon>
        <taxon>Pezizomycotina</taxon>
        <taxon>Eurotiomycetes</taxon>
        <taxon>Eurotiomycetidae</taxon>
        <taxon>Eurotiales</taxon>
        <taxon>Aspergillaceae</taxon>
        <taxon>Aspergillus</taxon>
        <taxon>Aspergillus subgen. Cremei</taxon>
    </lineage>
</organism>
<accession>A0A1L9R4L7</accession>
<sequence length="53" mass="5994">MTTSDRDAAPSLGLILNWNLSYALGLNIISSFVKYHVLECFKWFIFSGHLCSL</sequence>
<dbReference type="AlphaFoldDB" id="A0A1L9R4L7"/>
<gene>
    <name evidence="1" type="ORF">ASPWEDRAFT_299065</name>
</gene>
<keyword evidence="2" id="KW-1185">Reference proteome</keyword>
<reference evidence="2" key="1">
    <citation type="journal article" date="2017" name="Genome Biol.">
        <title>Comparative genomics reveals high biological diversity and specific adaptations in the industrially and medically important fungal genus Aspergillus.</title>
        <authorList>
            <person name="de Vries R.P."/>
            <person name="Riley R."/>
            <person name="Wiebenga A."/>
            <person name="Aguilar-Osorio G."/>
            <person name="Amillis S."/>
            <person name="Uchima C.A."/>
            <person name="Anderluh G."/>
            <person name="Asadollahi M."/>
            <person name="Askin M."/>
            <person name="Barry K."/>
            <person name="Battaglia E."/>
            <person name="Bayram O."/>
            <person name="Benocci T."/>
            <person name="Braus-Stromeyer S.A."/>
            <person name="Caldana C."/>
            <person name="Canovas D."/>
            <person name="Cerqueira G.C."/>
            <person name="Chen F."/>
            <person name="Chen W."/>
            <person name="Choi C."/>
            <person name="Clum A."/>
            <person name="Dos Santos R.A."/>
            <person name="Damasio A.R."/>
            <person name="Diallinas G."/>
            <person name="Emri T."/>
            <person name="Fekete E."/>
            <person name="Flipphi M."/>
            <person name="Freyberg S."/>
            <person name="Gallo A."/>
            <person name="Gournas C."/>
            <person name="Habgood R."/>
            <person name="Hainaut M."/>
            <person name="Harispe M.L."/>
            <person name="Henrissat B."/>
            <person name="Hilden K.S."/>
            <person name="Hope R."/>
            <person name="Hossain A."/>
            <person name="Karabika E."/>
            <person name="Karaffa L."/>
            <person name="Karanyi Z."/>
            <person name="Krasevec N."/>
            <person name="Kuo A."/>
            <person name="Kusch H."/>
            <person name="LaButti K."/>
            <person name="Lagendijk E.L."/>
            <person name="Lapidus A."/>
            <person name="Levasseur A."/>
            <person name="Lindquist E."/>
            <person name="Lipzen A."/>
            <person name="Logrieco A.F."/>
            <person name="MacCabe A."/>
            <person name="Maekelae M.R."/>
            <person name="Malavazi I."/>
            <person name="Melin P."/>
            <person name="Meyer V."/>
            <person name="Mielnichuk N."/>
            <person name="Miskei M."/>
            <person name="Molnar A.P."/>
            <person name="Mule G."/>
            <person name="Ngan C.Y."/>
            <person name="Orejas M."/>
            <person name="Orosz E."/>
            <person name="Ouedraogo J.P."/>
            <person name="Overkamp K.M."/>
            <person name="Park H.-S."/>
            <person name="Perrone G."/>
            <person name="Piumi F."/>
            <person name="Punt P.J."/>
            <person name="Ram A.F."/>
            <person name="Ramon A."/>
            <person name="Rauscher S."/>
            <person name="Record E."/>
            <person name="Riano-Pachon D.M."/>
            <person name="Robert V."/>
            <person name="Roehrig J."/>
            <person name="Ruller R."/>
            <person name="Salamov A."/>
            <person name="Salih N.S."/>
            <person name="Samson R.A."/>
            <person name="Sandor E."/>
            <person name="Sanguinetti M."/>
            <person name="Schuetze T."/>
            <person name="Sepcic K."/>
            <person name="Shelest E."/>
            <person name="Sherlock G."/>
            <person name="Sophianopoulou V."/>
            <person name="Squina F.M."/>
            <person name="Sun H."/>
            <person name="Susca A."/>
            <person name="Todd R.B."/>
            <person name="Tsang A."/>
            <person name="Unkles S.E."/>
            <person name="van de Wiele N."/>
            <person name="van Rossen-Uffink D."/>
            <person name="Oliveira J.V."/>
            <person name="Vesth T.C."/>
            <person name="Visser J."/>
            <person name="Yu J.-H."/>
            <person name="Zhou M."/>
            <person name="Andersen M.R."/>
            <person name="Archer D.B."/>
            <person name="Baker S.E."/>
            <person name="Benoit I."/>
            <person name="Brakhage A.A."/>
            <person name="Braus G.H."/>
            <person name="Fischer R."/>
            <person name="Frisvad J.C."/>
            <person name="Goldman G.H."/>
            <person name="Houbraken J."/>
            <person name="Oakley B."/>
            <person name="Pocsi I."/>
            <person name="Scazzocchio C."/>
            <person name="Seiboth B."/>
            <person name="vanKuyk P.A."/>
            <person name="Wortman J."/>
            <person name="Dyer P.S."/>
            <person name="Grigoriev I.V."/>
        </authorList>
    </citation>
    <scope>NUCLEOTIDE SEQUENCE [LARGE SCALE GENOMIC DNA]</scope>
    <source>
        <strain evidence="2">DTO 134E9</strain>
    </source>
</reference>
<dbReference type="RefSeq" id="XP_040683537.1">
    <property type="nucleotide sequence ID" value="XM_040833341.1"/>
</dbReference>
<dbReference type="EMBL" id="KV878218">
    <property type="protein sequence ID" value="OJJ29860.1"/>
    <property type="molecule type" value="Genomic_DNA"/>
</dbReference>